<dbReference type="EMBL" id="WIQZ01000015">
    <property type="protein sequence ID" value="KAF3140940.1"/>
    <property type="molecule type" value="Genomic_DNA"/>
</dbReference>
<protein>
    <submittedName>
        <fullName evidence="1">Uncharacterized protein</fullName>
    </submittedName>
</protein>
<proteinExistence type="predicted"/>
<reference evidence="1 2" key="1">
    <citation type="submission" date="2019-06" db="EMBL/GenBank/DDBJ databases">
        <authorList>
            <person name="Palmer J.M."/>
        </authorList>
    </citation>
    <scope>NUCLEOTIDE SEQUENCE [LARGE SCALE GENOMIC DNA]</scope>
    <source>
        <strain evidence="1 2">TWF703</strain>
    </source>
</reference>
<name>A0A7C8JUM2_ORBOL</name>
<dbReference type="Proteomes" id="UP000480548">
    <property type="component" value="Unassembled WGS sequence"/>
</dbReference>
<organism evidence="1 2">
    <name type="scientific">Orbilia oligospora</name>
    <name type="common">Nematode-trapping fungus</name>
    <name type="synonym">Arthrobotrys oligospora</name>
    <dbReference type="NCBI Taxonomy" id="2813651"/>
    <lineage>
        <taxon>Eukaryota</taxon>
        <taxon>Fungi</taxon>
        <taxon>Dikarya</taxon>
        <taxon>Ascomycota</taxon>
        <taxon>Pezizomycotina</taxon>
        <taxon>Orbiliomycetes</taxon>
        <taxon>Orbiliales</taxon>
        <taxon>Orbiliaceae</taxon>
        <taxon>Orbilia</taxon>
    </lineage>
</organism>
<evidence type="ECO:0000313" key="1">
    <source>
        <dbReference type="EMBL" id="KAF3140940.1"/>
    </source>
</evidence>
<dbReference type="AlphaFoldDB" id="A0A7C8JUM2"/>
<evidence type="ECO:0000313" key="2">
    <source>
        <dbReference type="Proteomes" id="UP000480548"/>
    </source>
</evidence>
<accession>A0A7C8JUM2</accession>
<gene>
    <name evidence="1" type="ORF">TWF703_002444</name>
</gene>
<sequence length="156" mass="17331">MEDNSTSKKSLRGRGSKKIYLRQPAFLSSTMGGTGRPYADNEVPFKKGSKGLPNDTAVSQAPYVRTSINGSVAKYGRAAVATASRWVLTELKSTKARPEWWRILSPVFFTGAVTSLNDWVILPAYANLDATYRRSHDNTGIEKEVFWRESLLPPAF</sequence>
<comment type="caution">
    <text evidence="1">The sequence shown here is derived from an EMBL/GenBank/DDBJ whole genome shotgun (WGS) entry which is preliminary data.</text>
</comment>